<evidence type="ECO:0000313" key="3">
    <source>
        <dbReference type="Proteomes" id="UP000824120"/>
    </source>
</evidence>
<keyword evidence="3" id="KW-1185">Reference proteome</keyword>
<accession>A0A9J5XSH6</accession>
<dbReference type="AlphaFoldDB" id="A0A9J5XSH6"/>
<protein>
    <submittedName>
        <fullName evidence="2">Uncharacterized protein</fullName>
    </submittedName>
</protein>
<reference evidence="2 3" key="1">
    <citation type="submission" date="2020-09" db="EMBL/GenBank/DDBJ databases">
        <title>De no assembly of potato wild relative species, Solanum commersonii.</title>
        <authorList>
            <person name="Cho K."/>
        </authorList>
    </citation>
    <scope>NUCLEOTIDE SEQUENCE [LARGE SCALE GENOMIC DNA]</scope>
    <source>
        <strain evidence="2">LZ3.2</strain>
        <tissue evidence="2">Leaf</tissue>
    </source>
</reference>
<feature type="compositionally biased region" description="Polar residues" evidence="1">
    <location>
        <begin position="65"/>
        <end position="92"/>
    </location>
</feature>
<sequence>VNDVHLIYSTFKSEETCIERYLHLIHIYLENVHTIYSAFKSEETCVERYFHLNRIYLEVKDVHPSSGNYRQRPTKQLQQPRNAQFRQNPLKQ</sequence>
<evidence type="ECO:0000313" key="2">
    <source>
        <dbReference type="EMBL" id="KAG5589918.1"/>
    </source>
</evidence>
<name>A0A9J5XSH6_SOLCO</name>
<feature type="non-terminal residue" evidence="2">
    <location>
        <position position="92"/>
    </location>
</feature>
<gene>
    <name evidence="2" type="ORF">H5410_040432</name>
</gene>
<comment type="caution">
    <text evidence="2">The sequence shown here is derived from an EMBL/GenBank/DDBJ whole genome shotgun (WGS) entry which is preliminary data.</text>
</comment>
<dbReference type="Proteomes" id="UP000824120">
    <property type="component" value="Chromosome 8"/>
</dbReference>
<proteinExistence type="predicted"/>
<feature type="region of interest" description="Disordered" evidence="1">
    <location>
        <begin position="64"/>
        <end position="92"/>
    </location>
</feature>
<dbReference type="EMBL" id="JACXVP010000008">
    <property type="protein sequence ID" value="KAG5589918.1"/>
    <property type="molecule type" value="Genomic_DNA"/>
</dbReference>
<organism evidence="2 3">
    <name type="scientific">Solanum commersonii</name>
    <name type="common">Commerson's wild potato</name>
    <name type="synonym">Commerson's nightshade</name>
    <dbReference type="NCBI Taxonomy" id="4109"/>
    <lineage>
        <taxon>Eukaryota</taxon>
        <taxon>Viridiplantae</taxon>
        <taxon>Streptophyta</taxon>
        <taxon>Embryophyta</taxon>
        <taxon>Tracheophyta</taxon>
        <taxon>Spermatophyta</taxon>
        <taxon>Magnoliopsida</taxon>
        <taxon>eudicotyledons</taxon>
        <taxon>Gunneridae</taxon>
        <taxon>Pentapetalae</taxon>
        <taxon>asterids</taxon>
        <taxon>lamiids</taxon>
        <taxon>Solanales</taxon>
        <taxon>Solanaceae</taxon>
        <taxon>Solanoideae</taxon>
        <taxon>Solaneae</taxon>
        <taxon>Solanum</taxon>
    </lineage>
</organism>
<evidence type="ECO:0000256" key="1">
    <source>
        <dbReference type="SAM" id="MobiDB-lite"/>
    </source>
</evidence>